<dbReference type="Pfam" id="PF00450">
    <property type="entry name" value="Peptidase_S10"/>
    <property type="match status" value="1"/>
</dbReference>
<dbReference type="GO" id="GO:0004185">
    <property type="term" value="F:serine-type carboxypeptidase activity"/>
    <property type="evidence" value="ECO:0007669"/>
    <property type="project" value="InterPro"/>
</dbReference>
<dbReference type="EMBL" id="JAAGAX010000003">
    <property type="protein sequence ID" value="KAF2320843.1"/>
    <property type="molecule type" value="Genomic_DNA"/>
</dbReference>
<keyword evidence="3" id="KW-1185">Reference proteome</keyword>
<dbReference type="SUPFAM" id="SSF53474">
    <property type="entry name" value="alpha/beta-Hydrolases"/>
    <property type="match status" value="1"/>
</dbReference>
<reference evidence="2 3" key="1">
    <citation type="journal article" date="2020" name="Mol. Plant">
        <title>The Chromosome-Based Rubber Tree Genome Provides New Insights into Spurge Genome Evolution and Rubber Biosynthesis.</title>
        <authorList>
            <person name="Liu J."/>
            <person name="Shi C."/>
            <person name="Shi C.C."/>
            <person name="Li W."/>
            <person name="Zhang Q.J."/>
            <person name="Zhang Y."/>
            <person name="Li K."/>
            <person name="Lu H.F."/>
            <person name="Shi C."/>
            <person name="Zhu S.T."/>
            <person name="Xiao Z.Y."/>
            <person name="Nan H."/>
            <person name="Yue Y."/>
            <person name="Zhu X.G."/>
            <person name="Wu Y."/>
            <person name="Hong X.N."/>
            <person name="Fan G.Y."/>
            <person name="Tong Y."/>
            <person name="Zhang D."/>
            <person name="Mao C.L."/>
            <person name="Liu Y.L."/>
            <person name="Hao S.J."/>
            <person name="Liu W.Q."/>
            <person name="Lv M.Q."/>
            <person name="Zhang H.B."/>
            <person name="Liu Y."/>
            <person name="Hu-Tang G.R."/>
            <person name="Wang J.P."/>
            <person name="Wang J.H."/>
            <person name="Sun Y.H."/>
            <person name="Ni S.B."/>
            <person name="Chen W.B."/>
            <person name="Zhang X.C."/>
            <person name="Jiao Y.N."/>
            <person name="Eichler E.E."/>
            <person name="Li G.H."/>
            <person name="Liu X."/>
            <person name="Gao L.Z."/>
        </authorList>
    </citation>
    <scope>NUCLEOTIDE SEQUENCE [LARGE SCALE GENOMIC DNA]</scope>
    <source>
        <strain evidence="3">cv. GT1</strain>
        <tissue evidence="2">Leaf</tissue>
    </source>
</reference>
<organism evidence="2 3">
    <name type="scientific">Hevea brasiliensis</name>
    <name type="common">Para rubber tree</name>
    <name type="synonym">Siphonia brasiliensis</name>
    <dbReference type="NCBI Taxonomy" id="3981"/>
    <lineage>
        <taxon>Eukaryota</taxon>
        <taxon>Viridiplantae</taxon>
        <taxon>Streptophyta</taxon>
        <taxon>Embryophyta</taxon>
        <taxon>Tracheophyta</taxon>
        <taxon>Spermatophyta</taxon>
        <taxon>Magnoliopsida</taxon>
        <taxon>eudicotyledons</taxon>
        <taxon>Gunneridae</taxon>
        <taxon>Pentapetalae</taxon>
        <taxon>rosids</taxon>
        <taxon>fabids</taxon>
        <taxon>Malpighiales</taxon>
        <taxon>Euphorbiaceae</taxon>
        <taxon>Crotonoideae</taxon>
        <taxon>Micrandreae</taxon>
        <taxon>Hevea</taxon>
    </lineage>
</organism>
<dbReference type="GO" id="GO:0006508">
    <property type="term" value="P:proteolysis"/>
    <property type="evidence" value="ECO:0007669"/>
    <property type="project" value="InterPro"/>
</dbReference>
<comment type="caution">
    <text evidence="2">The sequence shown here is derived from an EMBL/GenBank/DDBJ whole genome shotgun (WGS) entry which is preliminary data.</text>
</comment>
<evidence type="ECO:0000256" key="1">
    <source>
        <dbReference type="ARBA" id="ARBA00009431"/>
    </source>
</evidence>
<dbReference type="InterPro" id="IPR029058">
    <property type="entry name" value="AB_hydrolase_fold"/>
</dbReference>
<gene>
    <name evidence="2" type="ORF">GH714_031218</name>
</gene>
<proteinExistence type="inferred from homology"/>
<dbReference type="Proteomes" id="UP000467840">
    <property type="component" value="Chromosome 10"/>
</dbReference>
<comment type="similarity">
    <text evidence="1">Belongs to the peptidase S10 family.</text>
</comment>
<dbReference type="InterPro" id="IPR001563">
    <property type="entry name" value="Peptidase_S10"/>
</dbReference>
<name>A0A6A6N8M4_HEVBR</name>
<dbReference type="Gene3D" id="3.40.50.1820">
    <property type="entry name" value="alpha/beta hydrolase"/>
    <property type="match status" value="1"/>
</dbReference>
<protein>
    <submittedName>
        <fullName evidence="2">Uncharacterized protein</fullName>
    </submittedName>
</protein>
<evidence type="ECO:0000313" key="3">
    <source>
        <dbReference type="Proteomes" id="UP000467840"/>
    </source>
</evidence>
<evidence type="ECO:0000313" key="2">
    <source>
        <dbReference type="EMBL" id="KAF2320843.1"/>
    </source>
</evidence>
<accession>A0A6A6N8M4</accession>
<sequence>MSLKWGHKFFYDTPVDIALSSQQGPDNWCRKSNYVLSYIWANDERVQLALHVRNDTITDWMRCNKTLAYDYHILSTVFYHKELVMSGYRAQGGGHTAPEYKPKECLAMIDRWLS</sequence>
<dbReference type="AlphaFoldDB" id="A0A6A6N8M4"/>